<gene>
    <name evidence="3" type="ORF">TBC1_111514</name>
</gene>
<keyword evidence="1" id="KW-0812">Transmembrane</keyword>
<dbReference type="Gene3D" id="3.30.1360.200">
    <property type="match status" value="1"/>
</dbReference>
<feature type="transmembrane region" description="Helical" evidence="1">
    <location>
        <begin position="39"/>
        <end position="57"/>
    </location>
</feature>
<evidence type="ECO:0000313" key="3">
    <source>
        <dbReference type="EMBL" id="GAP43361.1"/>
    </source>
</evidence>
<accession>A0A0S7C083</accession>
<keyword evidence="1" id="KW-1133">Transmembrane helix</keyword>
<dbReference type="STRING" id="1678841.TBC1_111514"/>
<name>A0A0S7C083_9BACT</name>
<organism evidence="3">
    <name type="scientific">Lentimicrobium saccharophilum</name>
    <dbReference type="NCBI Taxonomy" id="1678841"/>
    <lineage>
        <taxon>Bacteria</taxon>
        <taxon>Pseudomonadati</taxon>
        <taxon>Bacteroidota</taxon>
        <taxon>Bacteroidia</taxon>
        <taxon>Bacteroidales</taxon>
        <taxon>Lentimicrobiaceae</taxon>
        <taxon>Lentimicrobium</taxon>
    </lineage>
</organism>
<keyword evidence="1" id="KW-0472">Membrane</keyword>
<feature type="domain" description="SecDF P1 head subdomain" evidence="2">
    <location>
        <begin position="70"/>
        <end position="156"/>
    </location>
</feature>
<dbReference type="InterPro" id="IPR054384">
    <property type="entry name" value="SecDF_P1_head"/>
</dbReference>
<dbReference type="Pfam" id="PF22599">
    <property type="entry name" value="SecDF_P1_head"/>
    <property type="match status" value="1"/>
</dbReference>
<evidence type="ECO:0000313" key="4">
    <source>
        <dbReference type="Proteomes" id="UP000053091"/>
    </source>
</evidence>
<dbReference type="AlphaFoldDB" id="A0A0S7C083"/>
<protein>
    <recommendedName>
        <fullName evidence="2">SecDF P1 head subdomain domain-containing protein</fullName>
    </recommendedName>
</protein>
<dbReference type="OrthoDB" id="767658at2"/>
<evidence type="ECO:0000259" key="2">
    <source>
        <dbReference type="Pfam" id="PF22599"/>
    </source>
</evidence>
<dbReference type="Proteomes" id="UP000053091">
    <property type="component" value="Unassembled WGS sequence"/>
</dbReference>
<dbReference type="RefSeq" id="WP_062040325.1">
    <property type="nucleotide sequence ID" value="NZ_DF968182.1"/>
</dbReference>
<reference evidence="3" key="1">
    <citation type="journal article" date="2015" name="Genome Announc.">
        <title>Draft Genome Sequence of Bacteroidales Strain TBC1, a Novel Isolate from a Methanogenic Wastewater Treatment System.</title>
        <authorList>
            <person name="Tourlousse D.M."/>
            <person name="Matsuura N."/>
            <person name="Sun L."/>
            <person name="Toyonaga M."/>
            <person name="Kuroda K."/>
            <person name="Ohashi A."/>
            <person name="Cruz R."/>
            <person name="Yamaguchi T."/>
            <person name="Sekiguchi Y."/>
        </authorList>
    </citation>
    <scope>NUCLEOTIDE SEQUENCE [LARGE SCALE GENOMIC DNA]</scope>
    <source>
        <strain evidence="3">TBC1</strain>
    </source>
</reference>
<evidence type="ECO:0000256" key="1">
    <source>
        <dbReference type="SAM" id="Phobius"/>
    </source>
</evidence>
<proteinExistence type="predicted"/>
<keyword evidence="4" id="KW-1185">Reference proteome</keyword>
<dbReference type="EMBL" id="DF968182">
    <property type="protein sequence ID" value="GAP43361.1"/>
    <property type="molecule type" value="Genomic_DNA"/>
</dbReference>
<sequence length="174" mass="20177">MRDLKNTLLIVFVFLIAFSSCSGLRKADNKVVNVNIDSVYNHILMDSILVSGWYYIIETNNGFKRQLDKSDEFYFVDPRPILVKDHFDKIELFETDFKGQYPDYIGLEIRINKEYVNLWATATEKSIGKRLGLIIDNKLVNAPQVNARIEGGMTALNRSVYSKEELKKFKTRLK</sequence>
<dbReference type="PROSITE" id="PS51257">
    <property type="entry name" value="PROKAR_LIPOPROTEIN"/>
    <property type="match status" value="1"/>
</dbReference>